<evidence type="ECO:0000313" key="4">
    <source>
        <dbReference type="Proteomes" id="UP000427071"/>
    </source>
</evidence>
<feature type="domain" description="CBS" evidence="2">
    <location>
        <begin position="101"/>
        <end position="157"/>
    </location>
</feature>
<evidence type="ECO:0000256" key="1">
    <source>
        <dbReference type="PROSITE-ProRule" id="PRU00703"/>
    </source>
</evidence>
<name>A0A6B8W3W5_9CORY</name>
<evidence type="ECO:0000259" key="2">
    <source>
        <dbReference type="PROSITE" id="PS51371"/>
    </source>
</evidence>
<dbReference type="InterPro" id="IPR046342">
    <property type="entry name" value="CBS_dom_sf"/>
</dbReference>
<dbReference type="Pfam" id="PF00571">
    <property type="entry name" value="CBS"/>
    <property type="match status" value="1"/>
</dbReference>
<dbReference type="EMBL" id="CP046452">
    <property type="protein sequence ID" value="QGU02128.1"/>
    <property type="molecule type" value="Genomic_DNA"/>
</dbReference>
<proteinExistence type="predicted"/>
<dbReference type="AlphaFoldDB" id="A0A6B8W3W5"/>
<evidence type="ECO:0000313" key="3">
    <source>
        <dbReference type="EMBL" id="QGU02128.1"/>
    </source>
</evidence>
<dbReference type="SUPFAM" id="SSF54631">
    <property type="entry name" value="CBS-domain pair"/>
    <property type="match status" value="1"/>
</dbReference>
<sequence length="235" mass="25691">MSPATQFLSAFNSIESHLRDALKAKNSDGFTWMVRLAAKKKIITEAQSRSLQEFAELRNAIVHGDFSDGHAIADPRPDTITHIESIRDAIVAPVTVLDVVGAKDVQHLTPQSSILKALTLIRDSTISQFPLYEGGKFVGLLTTNTIARWVANDLDDNNHLDAVTIADALKYAEHAEHVEFFPRDVTAAHAVATFMQPGSAQFAIITENGRPHEKPLRAVGRSDLALLHQALISTP</sequence>
<gene>
    <name evidence="3" type="ORF">CKALI_06295</name>
</gene>
<dbReference type="KEGG" id="ckw:CKALI_06295"/>
<keyword evidence="1" id="KW-0129">CBS domain</keyword>
<accession>A0A6B8W3W5</accession>
<organism evidence="3 4">
    <name type="scientific">Corynebacterium kalinowskii</name>
    <dbReference type="NCBI Taxonomy" id="2675216"/>
    <lineage>
        <taxon>Bacteria</taxon>
        <taxon>Bacillati</taxon>
        <taxon>Actinomycetota</taxon>
        <taxon>Actinomycetes</taxon>
        <taxon>Mycobacteriales</taxon>
        <taxon>Corynebacteriaceae</taxon>
        <taxon>Corynebacterium</taxon>
    </lineage>
</organism>
<reference evidence="4" key="1">
    <citation type="submission" date="2019-11" db="EMBL/GenBank/DDBJ databases">
        <title>Complete genome sequence of Corynebacterium kalinowskii 1959, a novel Corynebacterium species isolated from soil of a small paddock in Vilsendorf, Germany.</title>
        <authorList>
            <person name="Schaffert L."/>
            <person name="Ruwe M."/>
            <person name="Milse J."/>
            <person name="Hanuschka K."/>
            <person name="Ortseifen V."/>
            <person name="Droste J."/>
            <person name="Brandt D."/>
            <person name="Schlueter L."/>
            <person name="Kutter Y."/>
            <person name="Vinke S."/>
            <person name="Viehoefer P."/>
            <person name="Jacob L."/>
            <person name="Luebke N.-C."/>
            <person name="Schulte-Berndt E."/>
            <person name="Hain C."/>
            <person name="Linder M."/>
            <person name="Schmidt P."/>
            <person name="Wollenschlaeger L."/>
            <person name="Luttermann T."/>
            <person name="Thieme E."/>
            <person name="Hassa J."/>
            <person name="Haak M."/>
            <person name="Wittchen M."/>
            <person name="Mentz A."/>
            <person name="Persicke M."/>
            <person name="Busche T."/>
            <person name="Ruckert C."/>
        </authorList>
    </citation>
    <scope>NUCLEOTIDE SEQUENCE [LARGE SCALE GENOMIC DNA]</scope>
    <source>
        <strain evidence="4">1959</strain>
    </source>
</reference>
<protein>
    <submittedName>
        <fullName evidence="3">CBS domain protein</fullName>
    </submittedName>
</protein>
<dbReference type="PROSITE" id="PS51371">
    <property type="entry name" value="CBS"/>
    <property type="match status" value="1"/>
</dbReference>
<dbReference type="Proteomes" id="UP000427071">
    <property type="component" value="Chromosome"/>
</dbReference>
<keyword evidence="4" id="KW-1185">Reference proteome</keyword>
<dbReference type="Gene3D" id="3.10.580.10">
    <property type="entry name" value="CBS-domain"/>
    <property type="match status" value="1"/>
</dbReference>
<dbReference type="InterPro" id="IPR000644">
    <property type="entry name" value="CBS_dom"/>
</dbReference>